<feature type="domain" description="HTH lacI-type" evidence="4">
    <location>
        <begin position="11"/>
        <end position="65"/>
    </location>
</feature>
<proteinExistence type="predicted"/>
<reference evidence="5 6" key="1">
    <citation type="submission" date="2019-11" db="EMBL/GenBank/DDBJ databases">
        <authorList>
            <person name="Criscuolo A."/>
        </authorList>
    </citation>
    <scope>NUCLEOTIDE SEQUENCE [LARGE SCALE GENOMIC DNA]</scope>
    <source>
        <strain evidence="5">CIP111667</strain>
    </source>
</reference>
<dbReference type="InterPro" id="IPR046335">
    <property type="entry name" value="LacI/GalR-like_sensor"/>
</dbReference>
<dbReference type="InterPro" id="IPR028082">
    <property type="entry name" value="Peripla_BP_I"/>
</dbReference>
<evidence type="ECO:0000256" key="2">
    <source>
        <dbReference type="ARBA" id="ARBA00023125"/>
    </source>
</evidence>
<dbReference type="InterPro" id="IPR000843">
    <property type="entry name" value="HTH_LacI"/>
</dbReference>
<keyword evidence="3" id="KW-0804">Transcription</keyword>
<evidence type="ECO:0000256" key="3">
    <source>
        <dbReference type="ARBA" id="ARBA00023163"/>
    </source>
</evidence>
<dbReference type="EMBL" id="CACRYJ010000034">
    <property type="protein sequence ID" value="VZO37453.1"/>
    <property type="molecule type" value="Genomic_DNA"/>
</dbReference>
<name>A0A7M4DK62_9MICO</name>
<dbReference type="Gene3D" id="1.10.260.40">
    <property type="entry name" value="lambda repressor-like DNA-binding domains"/>
    <property type="match status" value="1"/>
</dbReference>
<dbReference type="RefSeq" id="WP_197522521.1">
    <property type="nucleotide sequence ID" value="NZ_CACRYJ010000034.1"/>
</dbReference>
<organism evidence="5 6">
    <name type="scientific">Occultella aeris</name>
    <dbReference type="NCBI Taxonomy" id="2761496"/>
    <lineage>
        <taxon>Bacteria</taxon>
        <taxon>Bacillati</taxon>
        <taxon>Actinomycetota</taxon>
        <taxon>Actinomycetes</taxon>
        <taxon>Micrococcales</taxon>
        <taxon>Ruaniaceae</taxon>
        <taxon>Occultella</taxon>
    </lineage>
</organism>
<dbReference type="SUPFAM" id="SSF53822">
    <property type="entry name" value="Periplasmic binding protein-like I"/>
    <property type="match status" value="1"/>
</dbReference>
<dbReference type="PANTHER" id="PTHR30146">
    <property type="entry name" value="LACI-RELATED TRANSCRIPTIONAL REPRESSOR"/>
    <property type="match status" value="1"/>
</dbReference>
<gene>
    <name evidence="5" type="primary">rbsR_7</name>
    <name evidence="5" type="ORF">HALOF300_02525</name>
</gene>
<dbReference type="Gene3D" id="3.40.50.2300">
    <property type="match status" value="2"/>
</dbReference>
<dbReference type="Proteomes" id="UP000419743">
    <property type="component" value="Unassembled WGS sequence"/>
</dbReference>
<dbReference type="PROSITE" id="PS50932">
    <property type="entry name" value="HTH_LACI_2"/>
    <property type="match status" value="1"/>
</dbReference>
<evidence type="ECO:0000313" key="6">
    <source>
        <dbReference type="Proteomes" id="UP000419743"/>
    </source>
</evidence>
<dbReference type="GO" id="GO:0003700">
    <property type="term" value="F:DNA-binding transcription factor activity"/>
    <property type="evidence" value="ECO:0007669"/>
    <property type="project" value="TreeGrafter"/>
</dbReference>
<dbReference type="InterPro" id="IPR010982">
    <property type="entry name" value="Lambda_DNA-bd_dom_sf"/>
</dbReference>
<dbReference type="SMART" id="SM00354">
    <property type="entry name" value="HTH_LACI"/>
    <property type="match status" value="1"/>
</dbReference>
<keyword evidence="6" id="KW-1185">Reference proteome</keyword>
<keyword evidence="1" id="KW-0805">Transcription regulation</keyword>
<sequence>MSQGTSGTRRPTIREVARLAGVSHQTVSRFLHDDPRVATQSAARIRTAIDQLDYRPNLVARAMRGRKTGRLAFILPTGTAVSSLEVLAGASTVAHEAGYILDVVTLGGPVDERTGRVLELAESGLFEGIASLMPLPESTRRHSERTPIVISAEYDARMRSIGELAEAAPIAELVEHLAELGHRRFVHLAGNYEHTSARLRREVYLATIERLGLHSHGIIDCDWHAGPAEQAMLALPAGAATAVIAGNDVVAAGALRGAAARGWRVPQDLSITGWDNHTLGGILSPTLTTVQMDHERLGGRAITRLLAALRAEPEPQDDAPIGTVLWRESTGPAPG</sequence>
<evidence type="ECO:0000259" key="4">
    <source>
        <dbReference type="PROSITE" id="PS50932"/>
    </source>
</evidence>
<evidence type="ECO:0000256" key="1">
    <source>
        <dbReference type="ARBA" id="ARBA00023015"/>
    </source>
</evidence>
<dbReference type="SUPFAM" id="SSF47413">
    <property type="entry name" value="lambda repressor-like DNA-binding domains"/>
    <property type="match status" value="1"/>
</dbReference>
<comment type="caution">
    <text evidence="5">The sequence shown here is derived from an EMBL/GenBank/DDBJ whole genome shotgun (WGS) entry which is preliminary data.</text>
</comment>
<dbReference type="CDD" id="cd01392">
    <property type="entry name" value="HTH_LacI"/>
    <property type="match status" value="1"/>
</dbReference>
<dbReference type="GO" id="GO:0000976">
    <property type="term" value="F:transcription cis-regulatory region binding"/>
    <property type="evidence" value="ECO:0007669"/>
    <property type="project" value="TreeGrafter"/>
</dbReference>
<dbReference type="PANTHER" id="PTHR30146:SF109">
    <property type="entry name" value="HTH-TYPE TRANSCRIPTIONAL REGULATOR GALS"/>
    <property type="match status" value="1"/>
</dbReference>
<dbReference type="Pfam" id="PF00356">
    <property type="entry name" value="LacI"/>
    <property type="match status" value="1"/>
</dbReference>
<dbReference type="PROSITE" id="PS00356">
    <property type="entry name" value="HTH_LACI_1"/>
    <property type="match status" value="1"/>
</dbReference>
<dbReference type="AlphaFoldDB" id="A0A7M4DK62"/>
<dbReference type="Pfam" id="PF13377">
    <property type="entry name" value="Peripla_BP_3"/>
    <property type="match status" value="1"/>
</dbReference>
<evidence type="ECO:0000313" key="5">
    <source>
        <dbReference type="EMBL" id="VZO37453.1"/>
    </source>
</evidence>
<protein>
    <submittedName>
        <fullName evidence="5">Ribose operon repressor</fullName>
    </submittedName>
</protein>
<keyword evidence="2" id="KW-0238">DNA-binding</keyword>
<accession>A0A7M4DK62</accession>